<dbReference type="GO" id="GO:0005737">
    <property type="term" value="C:cytoplasm"/>
    <property type="evidence" value="ECO:0007669"/>
    <property type="project" value="InterPro"/>
</dbReference>
<proteinExistence type="evidence at transcript level"/>
<dbReference type="InterPro" id="IPR008709">
    <property type="entry name" value="Neurochondrin"/>
</dbReference>
<gene>
    <name evidence="3" type="primary">EOG090X0266</name>
</gene>
<dbReference type="GO" id="GO:0030425">
    <property type="term" value="C:dendrite"/>
    <property type="evidence" value="ECO:0007669"/>
    <property type="project" value="TreeGrafter"/>
</dbReference>
<dbReference type="AlphaFoldDB" id="A0A4Y7LV51"/>
<feature type="domain" description="Programmed cell death protein 2 C-terminal" evidence="2">
    <location>
        <begin position="810"/>
        <end position="911"/>
    </location>
</feature>
<organism evidence="3">
    <name type="scientific">Daphnia atkinsoni</name>
    <dbReference type="NCBI Taxonomy" id="342845"/>
    <lineage>
        <taxon>Eukaryota</taxon>
        <taxon>Metazoa</taxon>
        <taxon>Ecdysozoa</taxon>
        <taxon>Arthropoda</taxon>
        <taxon>Crustacea</taxon>
        <taxon>Branchiopoda</taxon>
        <taxon>Diplostraca</taxon>
        <taxon>Cladocera</taxon>
        <taxon>Anomopoda</taxon>
        <taxon>Daphniidae</taxon>
        <taxon>Daphnia</taxon>
        <taxon>Daphnia atkinsoni group</taxon>
    </lineage>
</organism>
<evidence type="ECO:0000256" key="1">
    <source>
        <dbReference type="ARBA" id="ARBA00006927"/>
    </source>
</evidence>
<comment type="similarity">
    <text evidence="1">Belongs to the neurochondrin family.</text>
</comment>
<evidence type="ECO:0000313" key="3">
    <source>
        <dbReference type="EMBL" id="SVE73418.1"/>
    </source>
</evidence>
<dbReference type="Pfam" id="PF04194">
    <property type="entry name" value="PDCD2_C"/>
    <property type="match status" value="1"/>
</dbReference>
<dbReference type="PANTHER" id="PTHR13109">
    <property type="entry name" value="NEUROCHONDRIN"/>
    <property type="match status" value="1"/>
</dbReference>
<dbReference type="Pfam" id="PF05536">
    <property type="entry name" value="Neurochondrin"/>
    <property type="match status" value="1"/>
</dbReference>
<dbReference type="PANTHER" id="PTHR13109:SF7">
    <property type="entry name" value="NEUROCHONDRIN"/>
    <property type="match status" value="1"/>
</dbReference>
<dbReference type="EMBL" id="LR003799">
    <property type="protein sequence ID" value="SVE73418.1"/>
    <property type="molecule type" value="mRNA"/>
</dbReference>
<reference evidence="3" key="1">
    <citation type="submission" date="2018-08" db="EMBL/GenBank/DDBJ databases">
        <authorList>
            <person name="Cornetti L."/>
        </authorList>
    </citation>
    <scope>NUCLEOTIDE SEQUENCE</scope>
    <source>
        <strain evidence="3">IL-KID-3b-11</strain>
    </source>
</reference>
<accession>A0A4Y7LV51</accession>
<dbReference type="Gene3D" id="3.40.50.150">
    <property type="entry name" value="Vaccinia Virus protein VP39"/>
    <property type="match status" value="1"/>
</dbReference>
<sequence>MSLKVYQKSNRTNYLNMNFFILGTTASVMSKKEKVPESVLRCVTALRSAKSDNDRFASLFVVTKLIKADECNQHSLKLLYDAIGFDFLNRLLKSTEVPQDCPPFIYKSIALSIVSCFCGVPEIVESDSILSIIPVLLDIVSTSDTEDMEDNLMLVSDCYTCLQAIAFFEAGRKALLSQGCLLKLTEIYVEEMFRHDQALQLLVYISSKGGKHLWDGHEEPFKQLMGRLANDFNGDTTEKKFELCKMLAVLLSNSPRLPVVELQKEDWPQHTLLTLESILCSRIGTSQRDSALQLIARLLEIMGIGWGLKFGPNPRQFLLLLVNLACVEVRMKLEDRTLEQAIESADILVACYSVVELFITFMTSQGFLDFDSKQREQAYCALKGAVGSILAVLHQADEEFSHEWTLPVSDRRTEFVCASIRILGSWLAEETSSMKEEVCAVLPFIITVCSRMYDERKLGTINDMPDPLRFMLPAFCHLAAEDAPRKIMLCQKLPQLLYDYLLYQWGIFSKWLALQPTVAADWLHVHTTPEEEDVAEANRPESESAIILVCGVFMNLAVLEPELVATDVVFAQLLKFCITNLQPLVHRQDFIVLLGNVAVLGLLLLRHHTWKYAQGDSAAFRYIQGTVSFLWDAHNSEESCDSLSLVISLRYKRDWPDLAELWFLGMQGLSNVMGKLGWIVEFIVDSGWPQEMMKSLSRIIAGAIDANTRTAYEDFLCCLLRAQPDKVRAVILENRGPVRVEGEDSIFTLPEYEIIIEDEKIEGKTIKLSSSDETELREFEKILKAKNPTFQNDETIDESLEESVADAQEDKMFLKFKNKIDSYPDQVLRYGKGETPLWVSDSNIPSYVPDCEYCGSKRRFEFQIMPQMLNYLQLDSISEEGVDWGTLLIYVCNNNCDSGPAYKNEFLYKQDFSGKNSRQPNCCLKYKTNCAVRLILLLSRELNTKPISCTVLPHHVINQFLLLSEESFRLSYYPHRLDEFKGLLKEAFGEACKHTVFGDFKQLDEISDPAFYIHLVEKLPE</sequence>
<dbReference type="InterPro" id="IPR029063">
    <property type="entry name" value="SAM-dependent_MTases_sf"/>
</dbReference>
<name>A0A4Y7LV51_9CRUS</name>
<dbReference type="GO" id="GO:0048168">
    <property type="term" value="P:regulation of neuronal synaptic plasticity"/>
    <property type="evidence" value="ECO:0007669"/>
    <property type="project" value="TreeGrafter"/>
</dbReference>
<protein>
    <submittedName>
        <fullName evidence="3">EOG090X0266</fullName>
    </submittedName>
</protein>
<dbReference type="GO" id="GO:0031175">
    <property type="term" value="P:neuron projection development"/>
    <property type="evidence" value="ECO:0007669"/>
    <property type="project" value="TreeGrafter"/>
</dbReference>
<dbReference type="InterPro" id="IPR007320">
    <property type="entry name" value="PDCD2_C"/>
</dbReference>
<evidence type="ECO:0000259" key="2">
    <source>
        <dbReference type="Pfam" id="PF04194"/>
    </source>
</evidence>